<keyword evidence="3" id="KW-1185">Reference proteome</keyword>
<name>A0A7W4IX52_9PROT</name>
<gene>
    <name evidence="2" type="ORF">HLH35_00875</name>
</gene>
<sequence length="57" mass="5688">MSDHCDRVVLPSESCGAEGGNALVVVLFCVGILAVLAGAGAMDMSTLSEATAVLFTS</sequence>
<evidence type="ECO:0000313" key="2">
    <source>
        <dbReference type="EMBL" id="MBB2170680.1"/>
    </source>
</evidence>
<keyword evidence="1" id="KW-0472">Membrane</keyword>
<dbReference type="Proteomes" id="UP000577891">
    <property type="component" value="Unassembled WGS sequence"/>
</dbReference>
<evidence type="ECO:0000256" key="1">
    <source>
        <dbReference type="SAM" id="Phobius"/>
    </source>
</evidence>
<dbReference type="AlphaFoldDB" id="A0A7W4IX52"/>
<accession>A0A7W4IX52</accession>
<reference evidence="2 3" key="1">
    <citation type="submission" date="2020-04" db="EMBL/GenBank/DDBJ databases">
        <title>Description of novel Gluconacetobacter.</title>
        <authorList>
            <person name="Sombolestani A."/>
        </authorList>
    </citation>
    <scope>NUCLEOTIDE SEQUENCE [LARGE SCALE GENOMIC DNA]</scope>
    <source>
        <strain evidence="2 3">LMG 27724</strain>
    </source>
</reference>
<proteinExistence type="predicted"/>
<protein>
    <submittedName>
        <fullName evidence="2">Uncharacterized protein</fullName>
    </submittedName>
</protein>
<evidence type="ECO:0000313" key="3">
    <source>
        <dbReference type="Proteomes" id="UP000577891"/>
    </source>
</evidence>
<dbReference type="RefSeq" id="WP_182977358.1">
    <property type="nucleotide sequence ID" value="NZ_BAABGB010000014.1"/>
</dbReference>
<dbReference type="EMBL" id="JABEQE010000001">
    <property type="protein sequence ID" value="MBB2170680.1"/>
    <property type="molecule type" value="Genomic_DNA"/>
</dbReference>
<feature type="transmembrane region" description="Helical" evidence="1">
    <location>
        <begin position="20"/>
        <end position="39"/>
    </location>
</feature>
<organism evidence="2 3">
    <name type="scientific">Gluconacetobacter asukensis</name>
    <dbReference type="NCBI Taxonomy" id="1017181"/>
    <lineage>
        <taxon>Bacteria</taxon>
        <taxon>Pseudomonadati</taxon>
        <taxon>Pseudomonadota</taxon>
        <taxon>Alphaproteobacteria</taxon>
        <taxon>Acetobacterales</taxon>
        <taxon>Acetobacteraceae</taxon>
        <taxon>Gluconacetobacter</taxon>
    </lineage>
</organism>
<keyword evidence="1" id="KW-0812">Transmembrane</keyword>
<comment type="caution">
    <text evidence="2">The sequence shown here is derived from an EMBL/GenBank/DDBJ whole genome shotgun (WGS) entry which is preliminary data.</text>
</comment>
<keyword evidence="1" id="KW-1133">Transmembrane helix</keyword>